<accession>A0A2S4LT85</accession>
<evidence type="ECO:0000256" key="3">
    <source>
        <dbReference type="PIRSR" id="PIRSR605511-2"/>
    </source>
</evidence>
<evidence type="ECO:0000256" key="2">
    <source>
        <dbReference type="PIRSR" id="PIRSR605511-1"/>
    </source>
</evidence>
<proteinExistence type="predicted"/>
<dbReference type="Gene3D" id="2.120.10.30">
    <property type="entry name" value="TolB, C-terminal domain"/>
    <property type="match status" value="1"/>
</dbReference>
<evidence type="ECO:0000256" key="1">
    <source>
        <dbReference type="ARBA" id="ARBA00022801"/>
    </source>
</evidence>
<reference evidence="5 6" key="1">
    <citation type="submission" date="2018-01" db="EMBL/GenBank/DDBJ databases">
        <title>Genomic Encyclopedia of Type Strains, Phase III (KMG-III): the genomes of soil and plant-associated and newly described type strains.</title>
        <authorList>
            <person name="Whitman W."/>
        </authorList>
    </citation>
    <scope>NUCLEOTIDE SEQUENCE [LARGE SCALE GENOMIC DNA]</scope>
    <source>
        <strain evidence="5 6">1131</strain>
    </source>
</reference>
<evidence type="ECO:0000313" key="6">
    <source>
        <dbReference type="Proteomes" id="UP000236919"/>
    </source>
</evidence>
<feature type="binding site" evidence="3">
    <location>
        <position position="183"/>
    </location>
    <ligand>
        <name>a divalent metal cation</name>
        <dbReference type="ChEBI" id="CHEBI:60240"/>
    </ligand>
</feature>
<keyword evidence="3" id="KW-0479">Metal-binding</keyword>
<dbReference type="Proteomes" id="UP000236919">
    <property type="component" value="Unassembled WGS sequence"/>
</dbReference>
<dbReference type="PANTHER" id="PTHR47572:SF4">
    <property type="entry name" value="LACTONASE DRP35"/>
    <property type="match status" value="1"/>
</dbReference>
<feature type="binding site" evidence="3">
    <location>
        <position position="38"/>
    </location>
    <ligand>
        <name>a divalent metal cation</name>
        <dbReference type="ChEBI" id="CHEBI:60240"/>
    </ligand>
</feature>
<evidence type="ECO:0000259" key="4">
    <source>
        <dbReference type="Pfam" id="PF08450"/>
    </source>
</evidence>
<dbReference type="RefSeq" id="WP_103721428.1">
    <property type="nucleotide sequence ID" value="NZ_PQFZ01000031.1"/>
</dbReference>
<dbReference type="Pfam" id="PF08450">
    <property type="entry name" value="SGL"/>
    <property type="match status" value="1"/>
</dbReference>
<dbReference type="AlphaFoldDB" id="A0A2S4LT85"/>
<feature type="domain" description="SMP-30/Gluconolactonase/LRE-like region" evidence="4">
    <location>
        <begin position="36"/>
        <end position="292"/>
    </location>
</feature>
<evidence type="ECO:0000313" key="5">
    <source>
        <dbReference type="EMBL" id="POR45663.1"/>
    </source>
</evidence>
<feature type="binding site" evidence="3">
    <location>
        <position position="125"/>
    </location>
    <ligand>
        <name>substrate</name>
    </ligand>
</feature>
<dbReference type="InterPro" id="IPR011042">
    <property type="entry name" value="6-blade_b-propeller_TolB-like"/>
</dbReference>
<protein>
    <submittedName>
        <fullName evidence="5">Gluconolactonase</fullName>
    </submittedName>
</protein>
<comment type="caution">
    <text evidence="5">The sequence shown here is derived from an EMBL/GenBank/DDBJ whole genome shotgun (WGS) entry which is preliminary data.</text>
</comment>
<keyword evidence="6" id="KW-1185">Reference proteome</keyword>
<organism evidence="5 6">
    <name type="scientific">Bosea psychrotolerans</name>
    <dbReference type="NCBI Taxonomy" id="1871628"/>
    <lineage>
        <taxon>Bacteria</taxon>
        <taxon>Pseudomonadati</taxon>
        <taxon>Pseudomonadota</taxon>
        <taxon>Alphaproteobacteria</taxon>
        <taxon>Hyphomicrobiales</taxon>
        <taxon>Boseaceae</taxon>
        <taxon>Bosea</taxon>
    </lineage>
</organism>
<dbReference type="InterPro" id="IPR013658">
    <property type="entry name" value="SGL"/>
</dbReference>
<dbReference type="OrthoDB" id="241638at2"/>
<dbReference type="InterPro" id="IPR005511">
    <property type="entry name" value="SMP-30"/>
</dbReference>
<name>A0A2S4LT85_9HYPH</name>
<keyword evidence="3" id="KW-0862">Zinc</keyword>
<dbReference type="PANTHER" id="PTHR47572">
    <property type="entry name" value="LIPOPROTEIN-RELATED"/>
    <property type="match status" value="1"/>
</dbReference>
<feature type="binding site" evidence="3">
    <location>
        <position position="239"/>
    </location>
    <ligand>
        <name>a divalent metal cation</name>
        <dbReference type="ChEBI" id="CHEBI:60240"/>
    </ligand>
</feature>
<dbReference type="GO" id="GO:0016787">
    <property type="term" value="F:hydrolase activity"/>
    <property type="evidence" value="ECO:0007669"/>
    <property type="project" value="UniProtKB-KW"/>
</dbReference>
<dbReference type="InterPro" id="IPR051262">
    <property type="entry name" value="SMP-30/CGR1_Lactonase"/>
</dbReference>
<gene>
    <name evidence="5" type="ORF">CYD53_13130</name>
</gene>
<dbReference type="SUPFAM" id="SSF63829">
    <property type="entry name" value="Calcium-dependent phosphotriesterase"/>
    <property type="match status" value="1"/>
</dbReference>
<comment type="cofactor">
    <cofactor evidence="3">
        <name>Zn(2+)</name>
        <dbReference type="ChEBI" id="CHEBI:29105"/>
    </cofactor>
    <text evidence="3">Binds 1 divalent metal cation per subunit.</text>
</comment>
<sequence length="308" mass="33446">MFGVLEGTGVEVLDPRFHRIVPGSARVERLWTGARWSEGPAWFPAHNTLVWSDIPNDRILRYDALSGQVGVFRQPARNANGNTVDREGRLVTCEHGGRQVTRTEHDGSVTVLASHFDGKRLNSPNDVVVKSDGSIWFTDPDYGILTDYEGNKSDSEIGRCNVYRIDPQSGAVTIAADDFIKPNGLAFSLDESILYIADTGASHDPVNGPRHIRACRLGADGATLGRSEIFATCTAGLFDGFRLDVTGRIWTSAADGVHIYHPDGTLIGKVTIPEIVANVAWGGPKLNRLFICGTTSLYAVMTHTNGAR</sequence>
<keyword evidence="1" id="KW-0378">Hydrolase</keyword>
<dbReference type="EMBL" id="PQFZ01000031">
    <property type="protein sequence ID" value="POR45663.1"/>
    <property type="molecule type" value="Genomic_DNA"/>
</dbReference>
<dbReference type="PRINTS" id="PR01790">
    <property type="entry name" value="SMP30FAMILY"/>
</dbReference>
<dbReference type="GO" id="GO:0046872">
    <property type="term" value="F:metal ion binding"/>
    <property type="evidence" value="ECO:0007669"/>
    <property type="project" value="UniProtKB-KW"/>
</dbReference>
<feature type="active site" description="Proton donor/acceptor" evidence="2">
    <location>
        <position position="239"/>
    </location>
</feature>